<dbReference type="EMBL" id="BPLF01000002">
    <property type="protein sequence ID" value="GIX62832.1"/>
    <property type="molecule type" value="Genomic_DNA"/>
</dbReference>
<protein>
    <submittedName>
        <fullName evidence="1">Uncharacterized protein</fullName>
    </submittedName>
</protein>
<dbReference type="AlphaFoldDB" id="A0AAV4LT63"/>
<dbReference type="GeneID" id="94194313"/>
<organism evidence="1 2">
    <name type="scientific">Babesia caballi</name>
    <dbReference type="NCBI Taxonomy" id="5871"/>
    <lineage>
        <taxon>Eukaryota</taxon>
        <taxon>Sar</taxon>
        <taxon>Alveolata</taxon>
        <taxon>Apicomplexa</taxon>
        <taxon>Aconoidasida</taxon>
        <taxon>Piroplasmida</taxon>
        <taxon>Babesiidae</taxon>
        <taxon>Babesia</taxon>
    </lineage>
</organism>
<dbReference type="RefSeq" id="XP_067714901.1">
    <property type="nucleotide sequence ID" value="XM_067858800.1"/>
</dbReference>
<evidence type="ECO:0000313" key="2">
    <source>
        <dbReference type="Proteomes" id="UP001497744"/>
    </source>
</evidence>
<dbReference type="Proteomes" id="UP001497744">
    <property type="component" value="Unassembled WGS sequence"/>
</dbReference>
<gene>
    <name evidence="1" type="ORF">BcabD6B2_22670</name>
</gene>
<evidence type="ECO:0000313" key="1">
    <source>
        <dbReference type="EMBL" id="GIX62832.1"/>
    </source>
</evidence>
<reference evidence="1 2" key="1">
    <citation type="submission" date="2021-06" db="EMBL/GenBank/DDBJ databases">
        <title>Genome sequence of Babesia caballi.</title>
        <authorList>
            <person name="Yamagishi J."/>
            <person name="Kidaka T."/>
            <person name="Ochi A."/>
        </authorList>
    </citation>
    <scope>NUCLEOTIDE SEQUENCE [LARGE SCALE GENOMIC DNA]</scope>
    <source>
        <strain evidence="1">USDA-D6B2</strain>
    </source>
</reference>
<proteinExistence type="predicted"/>
<sequence>MRLHYSANFPTVSNCLGESIANMSRQKGAHNSAKAAEVEAVGATGQCPEARVAGEGGSGGAGGLYSVEEISDVVVTKEVEGGERVRALSGFIIKIFLVTQRLHVLLKAALATAAAAIKTLLSPPAYAFTLPVEVGETDIHDRHDAEEDGGAVFLLTGCKGDPVEVTVG</sequence>
<keyword evidence="2" id="KW-1185">Reference proteome</keyword>
<accession>A0AAV4LT63</accession>
<comment type="caution">
    <text evidence="1">The sequence shown here is derived from an EMBL/GenBank/DDBJ whole genome shotgun (WGS) entry which is preliminary data.</text>
</comment>
<name>A0AAV4LT63_BABCB</name>